<dbReference type="Pfam" id="PF13704">
    <property type="entry name" value="Glyco_tranf_2_4"/>
    <property type="match status" value="1"/>
</dbReference>
<dbReference type="STRING" id="1229727.Ga0080559_TMP3829"/>
<dbReference type="EMBL" id="CP014796">
    <property type="protein sequence ID" value="APX24625.1"/>
    <property type="molecule type" value="Genomic_DNA"/>
</dbReference>
<reference evidence="5 6" key="1">
    <citation type="submission" date="2016-03" db="EMBL/GenBank/DDBJ databases">
        <title>Deep-sea bacteria in the southern Pacific.</title>
        <authorList>
            <person name="Tang K."/>
        </authorList>
    </citation>
    <scope>NUCLEOTIDE SEQUENCE [LARGE SCALE GENOMIC DNA]</scope>
    <source>
        <strain evidence="5 6">JLT2016</strain>
    </source>
</reference>
<evidence type="ECO:0000256" key="4">
    <source>
        <dbReference type="SAM" id="MobiDB-lite"/>
    </source>
</evidence>
<evidence type="ECO:0000313" key="5">
    <source>
        <dbReference type="EMBL" id="APX24625.1"/>
    </source>
</evidence>
<proteinExistence type="predicted"/>
<dbReference type="OrthoDB" id="4964299at2"/>
<dbReference type="RefSeq" id="WP_076624438.1">
    <property type="nucleotide sequence ID" value="NZ_BMEW01000001.1"/>
</dbReference>
<gene>
    <name evidence="5" type="ORF">Ga0080559_TMP3829</name>
</gene>
<protein>
    <submittedName>
        <fullName evidence="5">Glycosyl transferase family 2</fullName>
    </submittedName>
</protein>
<dbReference type="Proteomes" id="UP000186559">
    <property type="component" value="Chromosome"/>
</dbReference>
<evidence type="ECO:0000256" key="2">
    <source>
        <dbReference type="ARBA" id="ARBA00022692"/>
    </source>
</evidence>
<keyword evidence="6" id="KW-1185">Reference proteome</keyword>
<evidence type="ECO:0000313" key="6">
    <source>
        <dbReference type="Proteomes" id="UP000186559"/>
    </source>
</evidence>
<feature type="region of interest" description="Disordered" evidence="4">
    <location>
        <begin position="419"/>
        <end position="445"/>
    </location>
</feature>
<keyword evidence="3" id="KW-0472">Membrane</keyword>
<dbReference type="GO" id="GO:0005737">
    <property type="term" value="C:cytoplasm"/>
    <property type="evidence" value="ECO:0007669"/>
    <property type="project" value="TreeGrafter"/>
</dbReference>
<dbReference type="GO" id="GO:0016757">
    <property type="term" value="F:glycosyltransferase activity"/>
    <property type="evidence" value="ECO:0007669"/>
    <property type="project" value="TreeGrafter"/>
</dbReference>
<keyword evidence="5" id="KW-0808">Transferase</keyword>
<keyword evidence="2" id="KW-0812">Transmembrane</keyword>
<dbReference type="PANTHER" id="PTHR21461:SF69">
    <property type="entry name" value="GLYCOSYLTRANSFERASE FAMILY 92 PROTEIN"/>
    <property type="match status" value="1"/>
</dbReference>
<dbReference type="KEGG" id="tpro:Ga0080559_TMP3829"/>
<name>A0A1U7D987_9RHOB</name>
<comment type="subcellular location">
    <subcellularLocation>
        <location evidence="1">Membrane</location>
        <topology evidence="1">Single-pass membrane protein</topology>
    </subcellularLocation>
</comment>
<keyword evidence="3" id="KW-1133">Transmembrane helix</keyword>
<evidence type="ECO:0000256" key="1">
    <source>
        <dbReference type="ARBA" id="ARBA00004167"/>
    </source>
</evidence>
<dbReference type="PANTHER" id="PTHR21461">
    <property type="entry name" value="GLYCOSYLTRANSFERASE FAMILY 92 PROTEIN"/>
    <property type="match status" value="1"/>
</dbReference>
<evidence type="ECO:0000256" key="3">
    <source>
        <dbReference type="ARBA" id="ARBA00022989"/>
    </source>
</evidence>
<sequence>MRIQLHIGPDALSSDRLQAVLHAKRDRLRAQGVLYARSAGAKNHTRLFMAVSDPAAVDALRFYRGYTAPETQAALREEVMRQLTREVRQARPETLILSAHQLGGLLTSQSEIKRLKGVLSPLSEDIHVVAHIDDPARMLVRRYAAQLMDGRVTGLDLELGLIDRPDWWQAALDTRAAPNPRTGRFTEAQSAVFWLDYKRLQAEWEAVFGTGSVRFRSIDMARLHGPNAAEELRAAFDIPESIGRADPEPLPEPASAAWLTRQRLLNDALLRLLARRKSILPRQAWRQCLNEIRVQGGDIDPGSLYAISDRFAEDIADLCAAHPGLDPAPMAPDAPAPEWREPDPTLGFRATQYLMAFRKRIEKASREETVARAADLAALRPAPEPIATVSHSSKDAAPSAQAPTPELVRQTLETLRRSSFAPHNRLGSVDEEQATASFPPMPPRALPGGSSGNVIVACMKNEAPYIVEWVAYHRATGIDNFLIYTNGCEDGTTEILDRLAAMGVVEHRSNDDWAGNSPQQHALDKALSEPVIRNASWIAHIDVDEFINVRCGNGTLPDLFARVPDATNIAMTWRLFGHDGVTRIKDRFVIDQFQSCAPKFCPKPHTVWGFKTLFRNIGAYGKLSCHRPNKLAEGFADRVKWVNGSGADMTAEVLKNGWRSSKRTIGYDLVQLNHYALRSAESFLIKRQRGRALHVDRSIGLNYWIRMDWSDVRDVTIRRNLPRLRAEYDRLMTDPGLKAWHARGLDWHHTKARELHATPEFEDLYRQAVALRLTETERVAYALALDVES</sequence>
<organism evidence="5 6">
    <name type="scientific">Salipiger profundus</name>
    <dbReference type="NCBI Taxonomy" id="1229727"/>
    <lineage>
        <taxon>Bacteria</taxon>
        <taxon>Pseudomonadati</taxon>
        <taxon>Pseudomonadota</taxon>
        <taxon>Alphaproteobacteria</taxon>
        <taxon>Rhodobacterales</taxon>
        <taxon>Roseobacteraceae</taxon>
        <taxon>Salipiger</taxon>
    </lineage>
</organism>
<dbReference type="AlphaFoldDB" id="A0A1U7D987"/>
<dbReference type="GO" id="GO:0016020">
    <property type="term" value="C:membrane"/>
    <property type="evidence" value="ECO:0007669"/>
    <property type="project" value="UniProtKB-SubCell"/>
</dbReference>
<accession>A0A1U7D987</accession>